<dbReference type="OrthoDB" id="551431at2759"/>
<protein>
    <submittedName>
        <fullName evidence="3">Ber1p</fullName>
    </submittedName>
</protein>
<dbReference type="Pfam" id="PF07985">
    <property type="entry name" value="SRR1"/>
    <property type="match status" value="1"/>
</dbReference>
<dbReference type="EMBL" id="CP014501">
    <property type="protein sequence ID" value="ANB12604.1"/>
    <property type="molecule type" value="Genomic_DNA"/>
</dbReference>
<dbReference type="AlphaFoldDB" id="A0A167D8C7"/>
<accession>A0A167D8C7</accession>
<keyword evidence="4" id="KW-1185">Reference proteome</keyword>
<feature type="domain" description="SRR1-like" evidence="2">
    <location>
        <begin position="64"/>
        <end position="239"/>
    </location>
</feature>
<reference evidence="3 4" key="1">
    <citation type="submission" date="2016-02" db="EMBL/GenBank/DDBJ databases">
        <title>Complete genome sequence and transcriptome regulation of the pentose utilising yeast Sugiyamaella lignohabitans.</title>
        <authorList>
            <person name="Bellasio M."/>
            <person name="Peymann A."/>
            <person name="Valli M."/>
            <person name="Sipitzky M."/>
            <person name="Graf A."/>
            <person name="Sauer M."/>
            <person name="Marx H."/>
            <person name="Mattanovich D."/>
        </authorList>
    </citation>
    <scope>NUCLEOTIDE SEQUENCE [LARGE SCALE GENOMIC DNA]</scope>
    <source>
        <strain evidence="3 4">CBS 10342</strain>
    </source>
</reference>
<dbReference type="InterPro" id="IPR040044">
    <property type="entry name" value="SRR1L"/>
</dbReference>
<dbReference type="KEGG" id="slb:AWJ20_862"/>
<dbReference type="GO" id="GO:0005634">
    <property type="term" value="C:nucleus"/>
    <property type="evidence" value="ECO:0007669"/>
    <property type="project" value="TreeGrafter"/>
</dbReference>
<dbReference type="Proteomes" id="UP000189580">
    <property type="component" value="Chromosome a"/>
</dbReference>
<dbReference type="InterPro" id="IPR012942">
    <property type="entry name" value="SRR1-like"/>
</dbReference>
<dbReference type="GeneID" id="30037941"/>
<organism evidence="3 4">
    <name type="scientific">Sugiyamaella lignohabitans</name>
    <dbReference type="NCBI Taxonomy" id="796027"/>
    <lineage>
        <taxon>Eukaryota</taxon>
        <taxon>Fungi</taxon>
        <taxon>Dikarya</taxon>
        <taxon>Ascomycota</taxon>
        <taxon>Saccharomycotina</taxon>
        <taxon>Dipodascomycetes</taxon>
        <taxon>Dipodascales</taxon>
        <taxon>Trichomonascaceae</taxon>
        <taxon>Sugiyamaella</taxon>
    </lineage>
</organism>
<sequence>MSSEPGFKLIERPISRRKNRNSKNLWKEKSAEDYKNIIDNLQTVIKNSPYYAALLKALGAIPGDSVKYIRCLALGSPTSTTGIHCQYQLALLIILLDHFKLAAKDVTAWDPVFESKDLDLLKLYGFDVVEEVTPGDGIPDMTEWLYYMPHAPHILTERVLKAVDSLPRGVILGNDLLTFDTRVIDEGEESTKDIAFVRSISKQLVEGDKDSNWAIEQIPNFPLKNANWMTAFYDMSVHIKHTR</sequence>
<comment type="similarity">
    <text evidence="1">Belongs to the SRR1 family.</text>
</comment>
<proteinExistence type="inferred from homology"/>
<dbReference type="RefSeq" id="XP_018735081.1">
    <property type="nucleotide sequence ID" value="XM_018882832.1"/>
</dbReference>
<evidence type="ECO:0000259" key="2">
    <source>
        <dbReference type="Pfam" id="PF07985"/>
    </source>
</evidence>
<dbReference type="GO" id="GO:0005737">
    <property type="term" value="C:cytoplasm"/>
    <property type="evidence" value="ECO:0007669"/>
    <property type="project" value="TreeGrafter"/>
</dbReference>
<evidence type="ECO:0000256" key="1">
    <source>
        <dbReference type="ARBA" id="ARBA00009856"/>
    </source>
</evidence>
<evidence type="ECO:0000313" key="4">
    <source>
        <dbReference type="Proteomes" id="UP000189580"/>
    </source>
</evidence>
<dbReference type="PANTHER" id="PTHR28626:SF3">
    <property type="entry name" value="SRR1-LIKE PROTEIN"/>
    <property type="match status" value="1"/>
</dbReference>
<evidence type="ECO:0000313" key="3">
    <source>
        <dbReference type="EMBL" id="ANB12604.1"/>
    </source>
</evidence>
<name>A0A167D8C7_9ASCO</name>
<dbReference type="PANTHER" id="PTHR28626">
    <property type="entry name" value="SRR1-LIKE PROTEIN"/>
    <property type="match status" value="1"/>
</dbReference>
<gene>
    <name evidence="3" type="primary">BER1</name>
    <name evidence="3" type="ORF">AWJ20_862</name>
</gene>